<proteinExistence type="predicted"/>
<name>A0A2N6SLX6_9LACT</name>
<dbReference type="STRING" id="84521.SAMN04487994_100182"/>
<gene>
    <name evidence="2" type="ORF">CJ205_06455</name>
</gene>
<keyword evidence="3" id="KW-1185">Reference proteome</keyword>
<evidence type="ECO:0000259" key="1">
    <source>
        <dbReference type="SMART" id="SM00986"/>
    </source>
</evidence>
<dbReference type="InterPro" id="IPR026353">
    <property type="entry name" value="Hypoxan-DNA_Glyclase"/>
</dbReference>
<dbReference type="NCBIfam" id="TIGR04274">
    <property type="entry name" value="hypoxanDNAglyco"/>
    <property type="match status" value="1"/>
</dbReference>
<dbReference type="Proteomes" id="UP000235682">
    <property type="component" value="Unassembled WGS sequence"/>
</dbReference>
<dbReference type="OrthoDB" id="9796171at2"/>
<accession>A0A2N6SLX6</accession>
<evidence type="ECO:0000313" key="3">
    <source>
        <dbReference type="Proteomes" id="UP000235682"/>
    </source>
</evidence>
<sequence length="159" mass="18299">MERTVIHEFEPIYNKDSRILILGSFPSVVSRESNFYYSHPRNRFWPLMARLLESSPVETVEDKKELLLSHGIALYDACIKAQIVGSMDKDLKVEQLADLEPILQTGHIQKIFCNGQKAYDLTTKQLDQAAIKLPSTSPANARYRMDDLVKEWQQILAYL</sequence>
<protein>
    <submittedName>
        <fullName evidence="2">DNA-deoxyinosine glycosylase</fullName>
    </submittedName>
</protein>
<evidence type="ECO:0000313" key="2">
    <source>
        <dbReference type="EMBL" id="PMC58039.1"/>
    </source>
</evidence>
<dbReference type="RefSeq" id="WP_102227392.1">
    <property type="nucleotide sequence ID" value="NZ_PNFY01000003.1"/>
</dbReference>
<dbReference type="AlphaFoldDB" id="A0A2N6SLX6"/>
<reference evidence="2 3" key="1">
    <citation type="submission" date="2017-09" db="EMBL/GenBank/DDBJ databases">
        <title>Bacterial strain isolated from the female urinary microbiota.</title>
        <authorList>
            <person name="Thomas-White K."/>
            <person name="Kumar N."/>
            <person name="Forster S."/>
            <person name="Putonti C."/>
            <person name="Lawley T."/>
            <person name="Wolfe A.J."/>
        </authorList>
    </citation>
    <scope>NUCLEOTIDE SEQUENCE [LARGE SCALE GENOMIC DNA]</scope>
    <source>
        <strain evidence="2 3">UMB0852</strain>
    </source>
</reference>
<comment type="caution">
    <text evidence="2">The sequence shown here is derived from an EMBL/GenBank/DDBJ whole genome shotgun (WGS) entry which is preliminary data.</text>
</comment>
<feature type="domain" description="Uracil-DNA glycosylase-like" evidence="1">
    <location>
        <begin position="10"/>
        <end position="156"/>
    </location>
</feature>
<dbReference type="Pfam" id="PF03167">
    <property type="entry name" value="UDG"/>
    <property type="match status" value="1"/>
</dbReference>
<dbReference type="SUPFAM" id="SSF52141">
    <property type="entry name" value="Uracil-DNA glycosylase-like"/>
    <property type="match status" value="1"/>
</dbReference>
<dbReference type="SMART" id="SM00987">
    <property type="entry name" value="UreE_C"/>
    <property type="match status" value="1"/>
</dbReference>
<organism evidence="2 3">
    <name type="scientific">Dolosicoccus paucivorans</name>
    <dbReference type="NCBI Taxonomy" id="84521"/>
    <lineage>
        <taxon>Bacteria</taxon>
        <taxon>Bacillati</taxon>
        <taxon>Bacillota</taxon>
        <taxon>Bacilli</taxon>
        <taxon>Lactobacillales</taxon>
        <taxon>Aerococcaceae</taxon>
        <taxon>Dolosicoccus</taxon>
    </lineage>
</organism>
<dbReference type="EMBL" id="PNHE01000028">
    <property type="protein sequence ID" value="PMC58039.1"/>
    <property type="molecule type" value="Genomic_DNA"/>
</dbReference>
<dbReference type="SMART" id="SM00986">
    <property type="entry name" value="UDG"/>
    <property type="match status" value="1"/>
</dbReference>
<dbReference type="CDD" id="cd10032">
    <property type="entry name" value="UDG-F6_HDG"/>
    <property type="match status" value="1"/>
</dbReference>
<dbReference type="Gene3D" id="3.40.470.10">
    <property type="entry name" value="Uracil-DNA glycosylase-like domain"/>
    <property type="match status" value="1"/>
</dbReference>
<dbReference type="InterPro" id="IPR036895">
    <property type="entry name" value="Uracil-DNA_glycosylase-like_sf"/>
</dbReference>
<dbReference type="InterPro" id="IPR005122">
    <property type="entry name" value="Uracil-DNA_glycosylase-like"/>
</dbReference>